<dbReference type="InterPro" id="IPR029058">
    <property type="entry name" value="AB_hydrolase_fold"/>
</dbReference>
<dbReference type="PANTHER" id="PTHR43329">
    <property type="entry name" value="EPOXIDE HYDROLASE"/>
    <property type="match status" value="1"/>
</dbReference>
<evidence type="ECO:0000313" key="4">
    <source>
        <dbReference type="Proteomes" id="UP000308917"/>
    </source>
</evidence>
<dbReference type="Pfam" id="PF00561">
    <property type="entry name" value="Abhydrolase_1"/>
    <property type="match status" value="1"/>
</dbReference>
<proteinExistence type="predicted"/>
<dbReference type="InterPro" id="IPR000639">
    <property type="entry name" value="Epox_hydrolase-like"/>
</dbReference>
<dbReference type="EMBL" id="STFG01000008">
    <property type="protein sequence ID" value="THU01533.1"/>
    <property type="molecule type" value="Genomic_DNA"/>
</dbReference>
<dbReference type="Gene3D" id="3.40.50.1820">
    <property type="entry name" value="alpha/beta hydrolase"/>
    <property type="match status" value="1"/>
</dbReference>
<evidence type="ECO:0000313" key="3">
    <source>
        <dbReference type="EMBL" id="THU01533.1"/>
    </source>
</evidence>
<name>A0A4S8F2K7_9BURK</name>
<evidence type="ECO:0000259" key="2">
    <source>
        <dbReference type="Pfam" id="PF00561"/>
    </source>
</evidence>
<protein>
    <submittedName>
        <fullName evidence="3">Alpha/beta hydrolase</fullName>
    </submittedName>
</protein>
<dbReference type="OrthoDB" id="2987348at2"/>
<accession>A0A4S8F2K7</accession>
<sequence>MAALSHKTVHANGLEFAYLEAGEGPTALLLHGFPDNAWSWDKQITHLAASGYRVIAPWLRGYSPTAVPKQPFYDRATLAHDVKALVEQLNGGQPVHLVAQDWGAAIGYGALALFPHLFHSAVVMAIPHVKAALQDALSPQQIKRAFHWWFFQIDDVPEKAVADHNFAFIDFLWQEWSPNHQDQIHIAQIKHMLAQPGVITATIGYYRALLRSDYRDPALASQYALLDEPISVPTLALCGQDDVRAEVMREQARFFCGEYQYREIPRTGHFLHREDPTAVNEAILTWLHAHPET</sequence>
<dbReference type="InterPro" id="IPR000073">
    <property type="entry name" value="AB_hydrolase_1"/>
</dbReference>
<dbReference type="SUPFAM" id="SSF53474">
    <property type="entry name" value="alpha/beta-Hydrolases"/>
    <property type="match status" value="1"/>
</dbReference>
<dbReference type="RefSeq" id="WP_136573466.1">
    <property type="nucleotide sequence ID" value="NZ_STFG01000008.1"/>
</dbReference>
<evidence type="ECO:0000256" key="1">
    <source>
        <dbReference type="ARBA" id="ARBA00022801"/>
    </source>
</evidence>
<keyword evidence="1 3" id="KW-0378">Hydrolase</keyword>
<dbReference type="AlphaFoldDB" id="A0A4S8F2K7"/>
<dbReference type="PRINTS" id="PR00412">
    <property type="entry name" value="EPOXHYDRLASE"/>
</dbReference>
<dbReference type="Proteomes" id="UP000308917">
    <property type="component" value="Unassembled WGS sequence"/>
</dbReference>
<dbReference type="GO" id="GO:0016787">
    <property type="term" value="F:hydrolase activity"/>
    <property type="evidence" value="ECO:0007669"/>
    <property type="project" value="UniProtKB-KW"/>
</dbReference>
<gene>
    <name evidence="3" type="ORF">E9531_09220</name>
</gene>
<reference evidence="3 4" key="1">
    <citation type="journal article" date="2015" name="Antonie Van Leeuwenhoek">
        <title>Lampropedia puyangensis sp. nov., isolated from symptomatic bark of Populus ? euramericana canker and emended description of Lampropedia hyalina (Ehrenberg 1832) Lee et al. 2004.</title>
        <authorList>
            <person name="Li Y."/>
            <person name="Wang T."/>
            <person name="Piao C.G."/>
            <person name="Wang L.F."/>
            <person name="Tian G.Z."/>
            <person name="Zhu T.H."/>
            <person name="Guo M.W."/>
        </authorList>
    </citation>
    <scope>NUCLEOTIDE SEQUENCE [LARGE SCALE GENOMIC DNA]</scope>
    <source>
        <strain evidence="3 4">2-bin</strain>
    </source>
</reference>
<comment type="caution">
    <text evidence="3">The sequence shown here is derived from an EMBL/GenBank/DDBJ whole genome shotgun (WGS) entry which is preliminary data.</text>
</comment>
<organism evidence="3 4">
    <name type="scientific">Lampropedia puyangensis</name>
    <dbReference type="NCBI Taxonomy" id="1330072"/>
    <lineage>
        <taxon>Bacteria</taxon>
        <taxon>Pseudomonadati</taxon>
        <taxon>Pseudomonadota</taxon>
        <taxon>Betaproteobacteria</taxon>
        <taxon>Burkholderiales</taxon>
        <taxon>Comamonadaceae</taxon>
        <taxon>Lampropedia</taxon>
    </lineage>
</organism>
<keyword evidence="4" id="KW-1185">Reference proteome</keyword>
<feature type="domain" description="AB hydrolase-1" evidence="2">
    <location>
        <begin position="28"/>
        <end position="275"/>
    </location>
</feature>